<evidence type="ECO:0000313" key="3">
    <source>
        <dbReference type="EMBL" id="PST82339.1"/>
    </source>
</evidence>
<sequence length="231" mass="24982">MNRNKSIMKTIILYFALVLGLAATALAQTKKTVKKSAATTKKAPATATTTRKAPAAKRSSTAVTKPQPASAQVRNNHRPVQSEPEASYKTALGVKFLWGIALTGKHFFSQKHGAEAIVRYHGYAGVGNDINLTLLYEYHRKFGQPAGLSWYLGGGAQAGNFTYKGIYNNPAAGNDSQMYYGVSGVAGLEYKFRSLPLAVSADWQPVFLLQDYSDRTGFAAENGGLGLKYTF</sequence>
<feature type="compositionally biased region" description="Low complexity" evidence="1">
    <location>
        <begin position="33"/>
        <end position="59"/>
    </location>
</feature>
<evidence type="ECO:0000256" key="2">
    <source>
        <dbReference type="SAM" id="SignalP"/>
    </source>
</evidence>
<evidence type="ECO:0008006" key="5">
    <source>
        <dbReference type="Google" id="ProtNLM"/>
    </source>
</evidence>
<feature type="compositionally biased region" description="Polar residues" evidence="1">
    <location>
        <begin position="60"/>
        <end position="74"/>
    </location>
</feature>
<keyword evidence="2" id="KW-0732">Signal</keyword>
<proteinExistence type="predicted"/>
<feature type="chain" id="PRO_5015406617" description="Outer membrane protein beta-barrel domain-containing protein" evidence="2">
    <location>
        <begin position="28"/>
        <end position="231"/>
    </location>
</feature>
<organism evidence="3 4">
    <name type="scientific">Pedobacter yulinensis</name>
    <dbReference type="NCBI Taxonomy" id="2126353"/>
    <lineage>
        <taxon>Bacteria</taxon>
        <taxon>Pseudomonadati</taxon>
        <taxon>Bacteroidota</taxon>
        <taxon>Sphingobacteriia</taxon>
        <taxon>Sphingobacteriales</taxon>
        <taxon>Sphingobacteriaceae</taxon>
        <taxon>Pedobacter</taxon>
    </lineage>
</organism>
<name>A0A2T3HIT0_9SPHI</name>
<evidence type="ECO:0000256" key="1">
    <source>
        <dbReference type="SAM" id="MobiDB-lite"/>
    </source>
</evidence>
<dbReference type="Proteomes" id="UP000240912">
    <property type="component" value="Unassembled WGS sequence"/>
</dbReference>
<dbReference type="EMBL" id="PYLS01000006">
    <property type="protein sequence ID" value="PST82339.1"/>
    <property type="molecule type" value="Genomic_DNA"/>
</dbReference>
<gene>
    <name evidence="3" type="ORF">C7T94_16290</name>
</gene>
<reference evidence="3 4" key="1">
    <citation type="submission" date="2018-03" db="EMBL/GenBank/DDBJ databases">
        <authorList>
            <person name="Keele B.F."/>
        </authorList>
    </citation>
    <scope>NUCLEOTIDE SEQUENCE [LARGE SCALE GENOMIC DNA]</scope>
    <source>
        <strain evidence="3 4">YL28-9</strain>
    </source>
</reference>
<protein>
    <recommendedName>
        <fullName evidence="5">Outer membrane protein beta-barrel domain-containing protein</fullName>
    </recommendedName>
</protein>
<evidence type="ECO:0000313" key="4">
    <source>
        <dbReference type="Proteomes" id="UP000240912"/>
    </source>
</evidence>
<feature type="region of interest" description="Disordered" evidence="1">
    <location>
        <begin position="33"/>
        <end position="85"/>
    </location>
</feature>
<dbReference type="AlphaFoldDB" id="A0A2T3HIT0"/>
<feature type="signal peptide" evidence="2">
    <location>
        <begin position="1"/>
        <end position="27"/>
    </location>
</feature>
<dbReference type="OrthoDB" id="978645at2"/>
<keyword evidence="4" id="KW-1185">Reference proteome</keyword>
<accession>A0A2T3HIT0</accession>
<comment type="caution">
    <text evidence="3">The sequence shown here is derived from an EMBL/GenBank/DDBJ whole genome shotgun (WGS) entry which is preliminary data.</text>
</comment>